<dbReference type="PANTHER" id="PTHR42860">
    <property type="entry name" value="VITAMIN B12-BINDING PROTEIN"/>
    <property type="match status" value="1"/>
</dbReference>
<name>A0A0L0FMX0_9EUKA</name>
<dbReference type="GeneID" id="25910648"/>
<evidence type="ECO:0000313" key="10">
    <source>
        <dbReference type="Proteomes" id="UP000054560"/>
    </source>
</evidence>
<sequence length="748" mass="82309">MTKLTDTPAEGLRICSLLPSSTEIVGRLSLHEHLVAVTHECDECPGIILTDKIEQGQIQRVTTSDINPFALSQGEIDAKVKESIRDGLSLYGLDEEKLRITKPTVVFTQALCNVCAPAHADVVETCQRLSDKFKSDLGMTQPVKVVNLEPNNVSEVGDTFVQVARDCGVTDRGVRLRSEFMGHFQLIQQTIAQHTPPSIIQPRVMLCEWLDPIFDGGHWINELIRSAGCVPVYNCEGGKSKQRSWEDVLAKDIDCVVVACCGFDVARNREDVRTMLNPANGSEAAVGFRKLYDKVNGNVFVVNGNRYFARPGPSLVQGAALIARCAYSAHRAVVDQIESLGLLPTVGQRMVHTEQGYVHVQPDQGARSADIDRQSWVKIDRDVSVAETSSKIPLREADRGTQSPLVGDRASEGNTEVLSGTGAFQEESYIDPDIEDYIRLHEEACAHNKRSYIDPLTGYHVFTRVAHEARGKCCGGGCRHCPFAHTNVKDMKKKMKVMMQPAYLHERVETVAREGRPKEDTTRTAPEDFGNLVLFWSGGKDSYLTLREIVRTQGSGVLDRLTLLTTFGAHTRTVAHQEIGIEVIHKQAEFLDISLVGVPLTGGGAVPYLEQLEKGLALIEARLAETGRVIDTLAFGDLHLQHIKQWRDSSLGARGVRLAYPLFCAEAGSNYKQLAEDLERSTTPCVVSACEGDFKGGSFPINVGDVYGESVRETSRALGWDEFAENGEFHTLAKVWEAQSQAHALGLC</sequence>
<dbReference type="InterPro" id="IPR040807">
    <property type="entry name" value="DUF5522"/>
</dbReference>
<dbReference type="Pfam" id="PF17653">
    <property type="entry name" value="DUF5522"/>
    <property type="match status" value="1"/>
</dbReference>
<gene>
    <name evidence="9" type="ORF">SARC_10144</name>
</gene>
<accession>A0A0L0FMX0</accession>
<dbReference type="PANTHER" id="PTHR42860:SF1">
    <property type="entry name" value="VITAMIN B12-BINDING PROTEIN"/>
    <property type="match status" value="1"/>
</dbReference>
<proteinExistence type="predicted"/>
<evidence type="ECO:0000256" key="2">
    <source>
        <dbReference type="ARBA" id="ARBA00018426"/>
    </source>
</evidence>
<protein>
    <recommendedName>
        <fullName evidence="2">Diphthine--ammonia ligase</fullName>
        <ecNumber evidence="1">6.3.1.14</ecNumber>
    </recommendedName>
    <alternativeName>
        <fullName evidence="3">Diphthamide synthase</fullName>
    </alternativeName>
    <alternativeName>
        <fullName evidence="4">Diphthamide synthetase</fullName>
    </alternativeName>
</protein>
<dbReference type="RefSeq" id="XP_014151295.1">
    <property type="nucleotide sequence ID" value="XM_014295820.1"/>
</dbReference>
<evidence type="ECO:0000256" key="5">
    <source>
        <dbReference type="ARBA" id="ARBA00048108"/>
    </source>
</evidence>
<dbReference type="InterPro" id="IPR002761">
    <property type="entry name" value="Diphthami_syn_dom"/>
</dbReference>
<evidence type="ECO:0000256" key="6">
    <source>
        <dbReference type="SAM" id="MobiDB-lite"/>
    </source>
</evidence>
<dbReference type="InterPro" id="IPR051030">
    <property type="entry name" value="Vitamin_B12-ABC_binding"/>
</dbReference>
<dbReference type="eggNOG" id="ENOG502S4BH">
    <property type="taxonomic scope" value="Eukaryota"/>
</dbReference>
<keyword evidence="10" id="KW-1185">Reference proteome</keyword>
<dbReference type="EC" id="6.3.1.14" evidence="1"/>
<dbReference type="Gene3D" id="3.40.50.620">
    <property type="entry name" value="HUPs"/>
    <property type="match status" value="1"/>
</dbReference>
<feature type="domain" description="Fe/B12 periplasmic-binding" evidence="7">
    <location>
        <begin position="143"/>
        <end position="262"/>
    </location>
</feature>
<evidence type="ECO:0000256" key="4">
    <source>
        <dbReference type="ARBA" id="ARBA00031552"/>
    </source>
</evidence>
<dbReference type="Pfam" id="PF01497">
    <property type="entry name" value="Peripla_BP_2"/>
    <property type="match status" value="1"/>
</dbReference>
<evidence type="ECO:0000313" key="9">
    <source>
        <dbReference type="EMBL" id="KNC77393.1"/>
    </source>
</evidence>
<dbReference type="InterPro" id="IPR002491">
    <property type="entry name" value="ABC_transptr_periplasmic_BD"/>
</dbReference>
<dbReference type="GO" id="GO:0017178">
    <property type="term" value="F:diphthine-ammonia ligase activity"/>
    <property type="evidence" value="ECO:0007669"/>
    <property type="project" value="UniProtKB-EC"/>
</dbReference>
<feature type="domain" description="Diphthamide synthase" evidence="8">
    <location>
        <begin position="533"/>
        <end position="732"/>
    </location>
</feature>
<dbReference type="SUPFAM" id="SSF52402">
    <property type="entry name" value="Adenine nucleotide alpha hydrolases-like"/>
    <property type="match status" value="1"/>
</dbReference>
<organism evidence="9 10">
    <name type="scientific">Sphaeroforma arctica JP610</name>
    <dbReference type="NCBI Taxonomy" id="667725"/>
    <lineage>
        <taxon>Eukaryota</taxon>
        <taxon>Ichthyosporea</taxon>
        <taxon>Ichthyophonida</taxon>
        <taxon>Sphaeroforma</taxon>
    </lineage>
</organism>
<dbReference type="EMBL" id="KQ242747">
    <property type="protein sequence ID" value="KNC77393.1"/>
    <property type="molecule type" value="Genomic_DNA"/>
</dbReference>
<dbReference type="Gene3D" id="3.40.50.1980">
    <property type="entry name" value="Nitrogenase molybdenum iron protein domain"/>
    <property type="match status" value="2"/>
</dbReference>
<comment type="catalytic activity">
    <reaction evidence="5">
        <text>diphthine-[translation elongation factor 2] + NH4(+) + ATP = diphthamide-[translation elongation factor 2] + AMP + diphosphate + H(+)</text>
        <dbReference type="Rhea" id="RHEA:19753"/>
        <dbReference type="Rhea" id="RHEA-COMP:10172"/>
        <dbReference type="Rhea" id="RHEA-COMP:10174"/>
        <dbReference type="ChEBI" id="CHEBI:15378"/>
        <dbReference type="ChEBI" id="CHEBI:16692"/>
        <dbReference type="ChEBI" id="CHEBI:28938"/>
        <dbReference type="ChEBI" id="CHEBI:30616"/>
        <dbReference type="ChEBI" id="CHEBI:33019"/>
        <dbReference type="ChEBI" id="CHEBI:82696"/>
        <dbReference type="ChEBI" id="CHEBI:456215"/>
        <dbReference type="EC" id="6.3.1.14"/>
    </reaction>
</comment>
<dbReference type="Proteomes" id="UP000054560">
    <property type="component" value="Unassembled WGS sequence"/>
</dbReference>
<reference evidence="9 10" key="1">
    <citation type="submission" date="2011-02" db="EMBL/GenBank/DDBJ databases">
        <title>The Genome Sequence of Sphaeroforma arctica JP610.</title>
        <authorList>
            <consortium name="The Broad Institute Genome Sequencing Platform"/>
            <person name="Russ C."/>
            <person name="Cuomo C."/>
            <person name="Young S.K."/>
            <person name="Zeng Q."/>
            <person name="Gargeya S."/>
            <person name="Alvarado L."/>
            <person name="Berlin A."/>
            <person name="Chapman S.B."/>
            <person name="Chen Z."/>
            <person name="Freedman E."/>
            <person name="Gellesch M."/>
            <person name="Goldberg J."/>
            <person name="Griggs A."/>
            <person name="Gujja S."/>
            <person name="Heilman E."/>
            <person name="Heiman D."/>
            <person name="Howarth C."/>
            <person name="Mehta T."/>
            <person name="Neiman D."/>
            <person name="Pearson M."/>
            <person name="Roberts A."/>
            <person name="Saif S."/>
            <person name="Shea T."/>
            <person name="Shenoy N."/>
            <person name="Sisk P."/>
            <person name="Stolte C."/>
            <person name="Sykes S."/>
            <person name="White J."/>
            <person name="Yandava C."/>
            <person name="Burger G."/>
            <person name="Gray M.W."/>
            <person name="Holland P.W.H."/>
            <person name="King N."/>
            <person name="Lang F.B.F."/>
            <person name="Roger A.J."/>
            <person name="Ruiz-Trillo I."/>
            <person name="Haas B."/>
            <person name="Nusbaum C."/>
            <person name="Birren B."/>
        </authorList>
    </citation>
    <scope>NUCLEOTIDE SEQUENCE [LARGE SCALE GENOMIC DNA]</scope>
    <source>
        <strain evidence="9 10">JP610</strain>
    </source>
</reference>
<evidence type="ECO:0000256" key="3">
    <source>
        <dbReference type="ARBA" id="ARBA00029814"/>
    </source>
</evidence>
<evidence type="ECO:0000259" key="7">
    <source>
        <dbReference type="Pfam" id="PF01497"/>
    </source>
</evidence>
<dbReference type="Pfam" id="PF01902">
    <property type="entry name" value="Diphthami_syn_2"/>
    <property type="match status" value="1"/>
</dbReference>
<evidence type="ECO:0000259" key="8">
    <source>
        <dbReference type="Pfam" id="PF01902"/>
    </source>
</evidence>
<dbReference type="SUPFAM" id="SSF53807">
    <property type="entry name" value="Helical backbone' metal receptor"/>
    <property type="match status" value="1"/>
</dbReference>
<evidence type="ECO:0000256" key="1">
    <source>
        <dbReference type="ARBA" id="ARBA00012089"/>
    </source>
</evidence>
<dbReference type="InterPro" id="IPR014729">
    <property type="entry name" value="Rossmann-like_a/b/a_fold"/>
</dbReference>
<dbReference type="OrthoDB" id="274765at2759"/>
<dbReference type="AlphaFoldDB" id="A0A0L0FMX0"/>
<feature type="region of interest" description="Disordered" evidence="6">
    <location>
        <begin position="390"/>
        <end position="422"/>
    </location>
</feature>